<dbReference type="Pfam" id="PF00276">
    <property type="entry name" value="Ribosomal_L23"/>
    <property type="match status" value="1"/>
</dbReference>
<dbReference type="GO" id="GO:0019843">
    <property type="term" value="F:rRNA binding"/>
    <property type="evidence" value="ECO:0007669"/>
    <property type="project" value="UniProtKB-UniRule"/>
</dbReference>
<evidence type="ECO:0000256" key="3">
    <source>
        <dbReference type="ARBA" id="ARBA00022884"/>
    </source>
</evidence>
<keyword evidence="4 7" id="KW-0689">Ribosomal protein</keyword>
<evidence type="ECO:0000256" key="1">
    <source>
        <dbReference type="ARBA" id="ARBA00006700"/>
    </source>
</evidence>
<dbReference type="AlphaFoldDB" id="A0A2H4FGB5"/>
<dbReference type="FunFam" id="3.30.70.330:FF:000001">
    <property type="entry name" value="50S ribosomal protein L23"/>
    <property type="match status" value="1"/>
</dbReference>
<dbReference type="HAMAP" id="MF_01369_B">
    <property type="entry name" value="Ribosomal_uL23_B"/>
    <property type="match status" value="1"/>
</dbReference>
<comment type="similarity">
    <text evidence="1 7 8">Belongs to the universal ribosomal protein uL23 family.</text>
</comment>
<evidence type="ECO:0000256" key="8">
    <source>
        <dbReference type="RuleBase" id="RU003934"/>
    </source>
</evidence>
<dbReference type="SUPFAM" id="SSF54189">
    <property type="entry name" value="Ribosomal proteins S24e, L23 and L15e"/>
    <property type="match status" value="1"/>
</dbReference>
<dbReference type="PROSITE" id="PS00050">
    <property type="entry name" value="RIBOSOMAL_L23"/>
    <property type="match status" value="1"/>
</dbReference>
<evidence type="ECO:0000256" key="7">
    <source>
        <dbReference type="HAMAP-Rule" id="MF_01369"/>
    </source>
</evidence>
<evidence type="ECO:0000256" key="6">
    <source>
        <dbReference type="ARBA" id="ARBA00035287"/>
    </source>
</evidence>
<keyword evidence="9" id="KW-0150">Chloroplast</keyword>
<proteinExistence type="inferred from homology"/>
<organism evidence="9">
    <name type="scientific">Kappaphycus alvarezii</name>
    <dbReference type="NCBI Taxonomy" id="38544"/>
    <lineage>
        <taxon>Eukaryota</taxon>
        <taxon>Rhodophyta</taxon>
        <taxon>Florideophyceae</taxon>
        <taxon>Rhodymeniophycidae</taxon>
        <taxon>Gigartinales</taxon>
        <taxon>Solieriaceae</taxon>
        <taxon>Kappaphycus</taxon>
    </lineage>
</organism>
<dbReference type="GO" id="GO:0006412">
    <property type="term" value="P:translation"/>
    <property type="evidence" value="ECO:0007669"/>
    <property type="project" value="UniProtKB-UniRule"/>
</dbReference>
<dbReference type="InterPro" id="IPR012677">
    <property type="entry name" value="Nucleotide-bd_a/b_plait_sf"/>
</dbReference>
<keyword evidence="9" id="KW-0934">Plastid</keyword>
<dbReference type="GO" id="GO:1990904">
    <property type="term" value="C:ribonucleoprotein complex"/>
    <property type="evidence" value="ECO:0007669"/>
    <property type="project" value="UniProtKB-KW"/>
</dbReference>
<protein>
    <recommendedName>
        <fullName evidence="6 7">Large ribosomal subunit protein uL23c</fullName>
    </recommendedName>
</protein>
<keyword evidence="5 7" id="KW-0687">Ribonucleoprotein</keyword>
<comment type="function">
    <text evidence="7">Binds to 23S rRNA.</text>
</comment>
<geneLocation type="chloroplast" evidence="9"/>
<gene>
    <name evidence="7 9" type="primary">rpl23</name>
    <name evidence="9" type="ORF">mogbl115</name>
</gene>
<name>A0A2H4FGB5_9FLOR</name>
<comment type="subcellular location">
    <subcellularLocation>
        <location evidence="7">Plastid</location>
        <location evidence="7">Chloroplast</location>
    </subcellularLocation>
</comment>
<dbReference type="InterPro" id="IPR001014">
    <property type="entry name" value="Ribosomal_uL23_CS"/>
</dbReference>
<dbReference type="EMBL" id="KU892652">
    <property type="protein sequence ID" value="AOV83702.1"/>
    <property type="molecule type" value="Genomic_DNA"/>
</dbReference>
<sequence>MDKIKKHRLLSLIKKPIITDKSTKLLEENQYTFAVDRKTNKIKIKEAIEYIFNVKVEKINTCNIPTKTKRIGKFIGKKAKYKKAIITLNAKDSINLFPDS</sequence>
<dbReference type="Gene3D" id="3.30.70.330">
    <property type="match status" value="1"/>
</dbReference>
<keyword evidence="2 7" id="KW-0699">rRNA-binding</keyword>
<evidence type="ECO:0000313" key="9">
    <source>
        <dbReference type="EMBL" id="AOV83702.1"/>
    </source>
</evidence>
<keyword evidence="3 7" id="KW-0694">RNA-binding</keyword>
<comment type="subunit">
    <text evidence="7">Part of the 50S ribosomal subunit.</text>
</comment>
<dbReference type="NCBIfam" id="NF004363">
    <property type="entry name" value="PRK05738.2-4"/>
    <property type="match status" value="1"/>
</dbReference>
<dbReference type="GO" id="GO:0009507">
    <property type="term" value="C:chloroplast"/>
    <property type="evidence" value="ECO:0007669"/>
    <property type="project" value="UniProtKB-SubCell"/>
</dbReference>
<accession>A0A2H4FGB5</accession>
<dbReference type="PANTHER" id="PTHR11620">
    <property type="entry name" value="60S RIBOSOMAL PROTEIN L23A"/>
    <property type="match status" value="1"/>
</dbReference>
<evidence type="ECO:0000256" key="4">
    <source>
        <dbReference type="ARBA" id="ARBA00022980"/>
    </source>
</evidence>
<reference evidence="9" key="1">
    <citation type="submission" date="2016-03" db="EMBL/GenBank/DDBJ databases">
        <title>Complete plastid genome of Kappaphycus alvarezii.</title>
        <authorList>
            <person name="Zhang L."/>
            <person name="Liu T."/>
            <person name="Liu N."/>
        </authorList>
    </citation>
    <scope>NUCLEOTIDE SEQUENCE</scope>
</reference>
<dbReference type="GO" id="GO:0005840">
    <property type="term" value="C:ribosome"/>
    <property type="evidence" value="ECO:0007669"/>
    <property type="project" value="UniProtKB-KW"/>
</dbReference>
<dbReference type="InterPro" id="IPR012678">
    <property type="entry name" value="Ribosomal_uL23/eL15/eS24_sf"/>
</dbReference>
<evidence type="ECO:0000256" key="2">
    <source>
        <dbReference type="ARBA" id="ARBA00022730"/>
    </source>
</evidence>
<evidence type="ECO:0000256" key="5">
    <source>
        <dbReference type="ARBA" id="ARBA00023274"/>
    </source>
</evidence>
<dbReference type="InterPro" id="IPR013025">
    <property type="entry name" value="Ribosomal_uL23-like"/>
</dbReference>
<dbReference type="NCBIfam" id="NF004368">
    <property type="entry name" value="PRK05738.3-4"/>
    <property type="match status" value="1"/>
</dbReference>
<dbReference type="GO" id="GO:0003735">
    <property type="term" value="F:structural constituent of ribosome"/>
    <property type="evidence" value="ECO:0007669"/>
    <property type="project" value="InterPro"/>
</dbReference>